<name>A0A722YK84_SALER</name>
<protein>
    <submittedName>
        <fullName evidence="2">Thiol:disulfide interchange protein</fullName>
    </submittedName>
</protein>
<reference evidence="2" key="1">
    <citation type="journal article" date="2018" name="Genome Biol.">
        <title>SKESA: strategic k-mer extension for scrupulous assemblies.</title>
        <authorList>
            <person name="Souvorov A."/>
            <person name="Agarwala R."/>
            <person name="Lipman D.J."/>
        </authorList>
    </citation>
    <scope>NUCLEOTIDE SEQUENCE</scope>
    <source>
        <strain evidence="2">NL10.050</strain>
        <strain evidence="3">R13.1367</strain>
    </source>
</reference>
<accession>A0A722YK84</accession>
<feature type="non-terminal residue" evidence="2">
    <location>
        <position position="1"/>
    </location>
</feature>
<evidence type="ECO:0000313" key="2">
    <source>
        <dbReference type="EMBL" id="HAD9349676.1"/>
    </source>
</evidence>
<evidence type="ECO:0000313" key="3">
    <source>
        <dbReference type="EMBL" id="HAD9763471.1"/>
    </source>
</evidence>
<dbReference type="SUPFAM" id="SSF52833">
    <property type="entry name" value="Thioredoxin-like"/>
    <property type="match status" value="1"/>
</dbReference>
<dbReference type="InterPro" id="IPR051470">
    <property type="entry name" value="Thiol:disulfide_interchange"/>
</dbReference>
<dbReference type="InterPro" id="IPR036249">
    <property type="entry name" value="Thioredoxin-like_sf"/>
</dbReference>
<dbReference type="InterPro" id="IPR012336">
    <property type="entry name" value="Thioredoxin-like_fold"/>
</dbReference>
<evidence type="ECO:0000259" key="1">
    <source>
        <dbReference type="Pfam" id="PF13098"/>
    </source>
</evidence>
<feature type="domain" description="Thioredoxin-like fold" evidence="1">
    <location>
        <begin position="22"/>
        <end position="103"/>
    </location>
</feature>
<dbReference type="PANTHER" id="PTHR35272:SF3">
    <property type="entry name" value="THIOL:DISULFIDE INTERCHANGE PROTEIN DSBC"/>
    <property type="match status" value="1"/>
</dbReference>
<reference evidence="2" key="2">
    <citation type="submission" date="2019-01" db="EMBL/GenBank/DDBJ databases">
        <authorList>
            <consortium name="NCBI Pathogen Detection Project"/>
        </authorList>
    </citation>
    <scope>NUCLEOTIDE SEQUENCE</scope>
    <source>
        <strain evidence="2">NL10.050</strain>
        <strain evidence="3">R13.1367</strain>
    </source>
</reference>
<organism evidence="2">
    <name type="scientific">Salmonella enterica</name>
    <name type="common">Salmonella choleraesuis</name>
    <dbReference type="NCBI Taxonomy" id="28901"/>
    <lineage>
        <taxon>Bacteria</taxon>
        <taxon>Pseudomonadati</taxon>
        <taxon>Pseudomonadota</taxon>
        <taxon>Gammaproteobacteria</taxon>
        <taxon>Enterobacterales</taxon>
        <taxon>Enterobacteriaceae</taxon>
        <taxon>Salmonella</taxon>
    </lineage>
</organism>
<dbReference type="PANTHER" id="PTHR35272">
    <property type="entry name" value="THIOL:DISULFIDE INTERCHANGE PROTEIN DSBC-RELATED"/>
    <property type="match status" value="1"/>
</dbReference>
<dbReference type="Gene3D" id="3.40.30.10">
    <property type="entry name" value="Glutaredoxin"/>
    <property type="match status" value="1"/>
</dbReference>
<comment type="caution">
    <text evidence="2">The sequence shown here is derived from an EMBL/GenBank/DDBJ whole genome shotgun (WGS) entry which is preliminary data.</text>
</comment>
<dbReference type="EMBL" id="DAAQKV010000044">
    <property type="protein sequence ID" value="HAD9763471.1"/>
    <property type="molecule type" value="Genomic_DNA"/>
</dbReference>
<dbReference type="AlphaFoldDB" id="A0A722YK84"/>
<dbReference type="Pfam" id="PF13098">
    <property type="entry name" value="Thioredoxin_2"/>
    <property type="match status" value="1"/>
</dbReference>
<gene>
    <name evidence="2" type="ORF">G1440_25100</name>
    <name evidence="3" type="ORF">G1551_25245</name>
</gene>
<proteinExistence type="predicted"/>
<sequence length="112" mass="11900">DLKSYLDAGISIKFLAFPRAGLNSVVAGNMAKIWCSAKPNEALDAAMNPVSTIPEGRPDEACLNIIKSHFQVASTIPLQGTPTMVTLSGKPQLFTGWLSPENLVTQMGAAQK</sequence>
<dbReference type="EMBL" id="DAAQHO010000038">
    <property type="protein sequence ID" value="HAD9349676.1"/>
    <property type="molecule type" value="Genomic_DNA"/>
</dbReference>